<gene>
    <name evidence="1" type="ORF">RPERSI_LOCUS15069</name>
</gene>
<evidence type="ECO:0000313" key="1">
    <source>
        <dbReference type="EMBL" id="CAG8759471.1"/>
    </source>
</evidence>
<evidence type="ECO:0000313" key="2">
    <source>
        <dbReference type="Proteomes" id="UP000789920"/>
    </source>
</evidence>
<sequence length="313" mass="36431">MYLLPNCIDDLKYSDFWKNTEEPSLNKFLSFRLHQNNLEESEVEHRRYKDELKSISNYYDEESEIGKVLIWKQKFKASINLFVDLTLCHRQLPLLVAYWQGKGCLLVVGKRDKNSAEVKLFWELQVKKQDILKEIRLLEERCKLLEKEQTEMENKMCLEQTQHILHATRETVDQGLSLQRSIVEKLKKRVLDEPYASCEPPKRRSKVTNSDIIAESHSESNAETDITEDSDIIAGSHSESNAKTNITEDSEIIAGSHSESNEETDTEVINITEDNAEIESLTQNERDIRKKLLEVLDTIQDKERKSKEDHMSS</sequence>
<proteinExistence type="predicted"/>
<protein>
    <submittedName>
        <fullName evidence="1">14588_t:CDS:1</fullName>
    </submittedName>
</protein>
<feature type="non-terminal residue" evidence="1">
    <location>
        <position position="313"/>
    </location>
</feature>
<comment type="caution">
    <text evidence="1">The sequence shown here is derived from an EMBL/GenBank/DDBJ whole genome shotgun (WGS) entry which is preliminary data.</text>
</comment>
<reference evidence="1" key="1">
    <citation type="submission" date="2021-06" db="EMBL/GenBank/DDBJ databases">
        <authorList>
            <person name="Kallberg Y."/>
            <person name="Tangrot J."/>
            <person name="Rosling A."/>
        </authorList>
    </citation>
    <scope>NUCLEOTIDE SEQUENCE</scope>
    <source>
        <strain evidence="1">MA461A</strain>
    </source>
</reference>
<organism evidence="1 2">
    <name type="scientific">Racocetra persica</name>
    <dbReference type="NCBI Taxonomy" id="160502"/>
    <lineage>
        <taxon>Eukaryota</taxon>
        <taxon>Fungi</taxon>
        <taxon>Fungi incertae sedis</taxon>
        <taxon>Mucoromycota</taxon>
        <taxon>Glomeromycotina</taxon>
        <taxon>Glomeromycetes</taxon>
        <taxon>Diversisporales</taxon>
        <taxon>Gigasporaceae</taxon>
        <taxon>Racocetra</taxon>
    </lineage>
</organism>
<keyword evidence="2" id="KW-1185">Reference proteome</keyword>
<name>A0ACA9QNY9_9GLOM</name>
<dbReference type="Proteomes" id="UP000789920">
    <property type="component" value="Unassembled WGS sequence"/>
</dbReference>
<accession>A0ACA9QNY9</accession>
<dbReference type="EMBL" id="CAJVQC010035620">
    <property type="protein sequence ID" value="CAG8759471.1"/>
    <property type="molecule type" value="Genomic_DNA"/>
</dbReference>